<dbReference type="PANTHER" id="PTHR37984:SF5">
    <property type="entry name" value="PROTEIN NYNRIN-LIKE"/>
    <property type="match status" value="1"/>
</dbReference>
<evidence type="ECO:0000259" key="3">
    <source>
        <dbReference type="PROSITE" id="PS50878"/>
    </source>
</evidence>
<dbReference type="GO" id="GO:0071897">
    <property type="term" value="P:DNA biosynthetic process"/>
    <property type="evidence" value="ECO:0007669"/>
    <property type="project" value="UniProtKB-ARBA"/>
</dbReference>
<dbReference type="Gene3D" id="3.30.70.270">
    <property type="match status" value="2"/>
</dbReference>
<feature type="region of interest" description="Disordered" evidence="2">
    <location>
        <begin position="322"/>
        <end position="342"/>
    </location>
</feature>
<dbReference type="Pfam" id="PF17919">
    <property type="entry name" value="RT_RNaseH_2"/>
    <property type="match status" value="1"/>
</dbReference>
<evidence type="ECO:0000313" key="4">
    <source>
        <dbReference type="EnsemblMetazoa" id="GMOY001960-PA"/>
    </source>
</evidence>
<dbReference type="InterPro" id="IPR043128">
    <property type="entry name" value="Rev_trsase/Diguanyl_cyclase"/>
</dbReference>
<reference evidence="4" key="1">
    <citation type="submission" date="2020-05" db="UniProtKB">
        <authorList>
            <consortium name="EnsemblMetazoa"/>
        </authorList>
    </citation>
    <scope>IDENTIFICATION</scope>
    <source>
        <strain evidence="4">Yale</strain>
    </source>
</reference>
<feature type="domain" description="Reverse transcriptase" evidence="3">
    <location>
        <begin position="1"/>
        <end position="59"/>
    </location>
</feature>
<dbReference type="FunFam" id="3.30.70.270:FF:000115">
    <property type="entry name" value="Polyprotein of retroviral origin, putative"/>
    <property type="match status" value="1"/>
</dbReference>
<proteinExistence type="predicted"/>
<dbReference type="GO" id="GO:0003824">
    <property type="term" value="F:catalytic activity"/>
    <property type="evidence" value="ECO:0007669"/>
    <property type="project" value="UniProtKB-KW"/>
</dbReference>
<dbReference type="InterPro" id="IPR043502">
    <property type="entry name" value="DNA/RNA_pol_sf"/>
</dbReference>
<protein>
    <recommendedName>
        <fullName evidence="3">Reverse transcriptase domain-containing protein</fullName>
    </recommendedName>
</protein>
<dbReference type="Proteomes" id="UP000092444">
    <property type="component" value="Unassembled WGS sequence"/>
</dbReference>
<dbReference type="InterPro" id="IPR000477">
    <property type="entry name" value="RT_dom"/>
</dbReference>
<dbReference type="SUPFAM" id="SSF56672">
    <property type="entry name" value="DNA/RNA polymerases"/>
    <property type="match status" value="1"/>
</dbReference>
<feature type="compositionally biased region" description="Polar residues" evidence="2">
    <location>
        <begin position="322"/>
        <end position="332"/>
    </location>
</feature>
<dbReference type="EnsemblMetazoa" id="GMOY001960-RA">
    <property type="protein sequence ID" value="GMOY001960-PA"/>
    <property type="gene ID" value="GMOY001960"/>
</dbReference>
<dbReference type="EMBL" id="CCAG010011527">
    <property type="status" value="NOT_ANNOTATED_CDS"/>
    <property type="molecule type" value="Genomic_DNA"/>
</dbReference>
<dbReference type="AlphaFoldDB" id="A0A1B0FEC5"/>
<dbReference type="STRING" id="37546.A0A1B0FEC5"/>
<feature type="region of interest" description="Disordered" evidence="2">
    <location>
        <begin position="497"/>
        <end position="540"/>
    </location>
</feature>
<sequence>MEPHAFAYLDDIIVIGTTFEEHLANLRKVFRRLRAANLRINVEKCEFIKRKLKYLDHVITEQGIQTDPDKTAAISEMPIPTSTRDIKRFLGMASWYRRFVPEFAALSKPLTELLKKGKHWRCTEEQQTAFEILKVKLTQSPVLVCPDFTKPFTLQTDARDTGLGAVLTQQIDGGERVIAYASRQLNSAEKNYTATEKECLAIIFGPRSCERTATNPQQGTSAYVKQHDEFAAYITGLGWTGTSPDTYDVAGVASNINRQQSTPGSPVGVWPGVPLGRHVAVLFAHFSLAPNILRKLHPSSNGSRPRHDDKVKVRGAVSESEQTCFSDETGSRTGVHRGRDSSVCDDDGRANSVFFEVTAGCRPGECAHDLVAFVVLQASVPAGSRGLSRIIAWCGVEDDGGGLPTLSVESKESRCVAVDPCVAVIVLSGVMNCVWGMFTRLTEITVREAGRFRDPFPLAGGGHPRSFPVGNTRLSVTSVGRKSSNTRLVDLGSRCDGSHSDHIVGTPPAQPSASRMTVGSVFGPRGSEDHAAERLPGVHD</sequence>
<evidence type="ECO:0000256" key="2">
    <source>
        <dbReference type="SAM" id="MobiDB-lite"/>
    </source>
</evidence>
<dbReference type="InterPro" id="IPR041577">
    <property type="entry name" value="RT_RNaseH_2"/>
</dbReference>
<organism evidence="4 5">
    <name type="scientific">Glossina morsitans morsitans</name>
    <name type="common">Savannah tsetse fly</name>
    <dbReference type="NCBI Taxonomy" id="37546"/>
    <lineage>
        <taxon>Eukaryota</taxon>
        <taxon>Metazoa</taxon>
        <taxon>Ecdysozoa</taxon>
        <taxon>Arthropoda</taxon>
        <taxon>Hexapoda</taxon>
        <taxon>Insecta</taxon>
        <taxon>Pterygota</taxon>
        <taxon>Neoptera</taxon>
        <taxon>Endopterygota</taxon>
        <taxon>Diptera</taxon>
        <taxon>Brachycera</taxon>
        <taxon>Muscomorpha</taxon>
        <taxon>Hippoboscoidea</taxon>
        <taxon>Glossinidae</taxon>
        <taxon>Glossina</taxon>
    </lineage>
</organism>
<feature type="compositionally biased region" description="Basic and acidic residues" evidence="2">
    <location>
        <begin position="526"/>
        <end position="540"/>
    </location>
</feature>
<keyword evidence="5" id="KW-1185">Reference proteome</keyword>
<dbReference type="PANTHER" id="PTHR37984">
    <property type="entry name" value="PROTEIN CBG26694"/>
    <property type="match status" value="1"/>
</dbReference>
<name>A0A1B0FEC5_GLOMM</name>
<dbReference type="InterPro" id="IPR050951">
    <property type="entry name" value="Retrovirus_Pol_polyprotein"/>
</dbReference>
<accession>A0A1B0FEC5</accession>
<evidence type="ECO:0000256" key="1">
    <source>
        <dbReference type="ARBA" id="ARBA00023268"/>
    </source>
</evidence>
<evidence type="ECO:0000313" key="5">
    <source>
        <dbReference type="Proteomes" id="UP000092444"/>
    </source>
</evidence>
<keyword evidence="1" id="KW-0511">Multifunctional enzyme</keyword>
<dbReference type="VEuPathDB" id="VectorBase:GMOY001960"/>
<dbReference type="Pfam" id="PF00078">
    <property type="entry name" value="RVT_1"/>
    <property type="match status" value="1"/>
</dbReference>
<dbReference type="PROSITE" id="PS50878">
    <property type="entry name" value="RT_POL"/>
    <property type="match status" value="1"/>
</dbReference>